<protein>
    <submittedName>
        <fullName evidence="5">Molybdate ABC transporter substrate-binding protein</fullName>
    </submittedName>
</protein>
<evidence type="ECO:0000256" key="1">
    <source>
        <dbReference type="ARBA" id="ARBA00009175"/>
    </source>
</evidence>
<dbReference type="InterPro" id="IPR050682">
    <property type="entry name" value="ModA/WtpA"/>
</dbReference>
<dbReference type="GO" id="GO:0046872">
    <property type="term" value="F:metal ion binding"/>
    <property type="evidence" value="ECO:0007669"/>
    <property type="project" value="UniProtKB-KW"/>
</dbReference>
<dbReference type="GO" id="GO:0030973">
    <property type="term" value="F:molybdate ion binding"/>
    <property type="evidence" value="ECO:0007669"/>
    <property type="project" value="TreeGrafter"/>
</dbReference>
<keyword evidence="2" id="KW-0479">Metal-binding</keyword>
<proteinExistence type="inferred from homology"/>
<dbReference type="EMBL" id="CP025958">
    <property type="protein sequence ID" value="AWM36664.1"/>
    <property type="molecule type" value="Genomic_DNA"/>
</dbReference>
<evidence type="ECO:0000256" key="3">
    <source>
        <dbReference type="ARBA" id="ARBA00022729"/>
    </source>
</evidence>
<evidence type="ECO:0000313" key="6">
    <source>
        <dbReference type="Proteomes" id="UP000245802"/>
    </source>
</evidence>
<comment type="similarity">
    <text evidence="1">Belongs to the bacterial solute-binding protein ModA family.</text>
</comment>
<evidence type="ECO:0000256" key="4">
    <source>
        <dbReference type="SAM" id="Phobius"/>
    </source>
</evidence>
<dbReference type="Proteomes" id="UP000245802">
    <property type="component" value="Chromosome"/>
</dbReference>
<keyword evidence="4" id="KW-0472">Membrane</keyword>
<sequence>MRTNSTTSIVVGSLIALAALIGGLWWRERPIPEASAQPLIVYAAPTSRLPLEVIAADYERETGRRVELRIGPSEDILTKIRLPAPGKPADLFIPADDSYVRQAHELGLVTASARIAHMRAVVLLTKDNPKNLAEWADLLRDGVKVAVPNPGAAVGKLTREHLAETGRWAALAPRAVDTGSVTEAANAARLGSADAAVVWDAVAAAPAYRGQRVLALPELAPATGRVDVALLSQSRDPEVARTLMNHITDPNRGLVRFREFGFQVEEQAGGISSRLRRPRP</sequence>
<keyword evidence="4" id="KW-0812">Transmembrane</keyword>
<name>A0A2Z3H4Y2_9BACT</name>
<keyword evidence="3" id="KW-0732">Signal</keyword>
<dbReference type="Gene3D" id="3.40.190.10">
    <property type="entry name" value="Periplasmic binding protein-like II"/>
    <property type="match status" value="2"/>
</dbReference>
<dbReference type="NCBIfam" id="TIGR01256">
    <property type="entry name" value="modA"/>
    <property type="match status" value="1"/>
</dbReference>
<gene>
    <name evidence="5" type="primary">modA</name>
    <name evidence="5" type="ORF">C1280_06275</name>
</gene>
<dbReference type="PANTHER" id="PTHR30632:SF0">
    <property type="entry name" value="SULFATE-BINDING PROTEIN"/>
    <property type="match status" value="1"/>
</dbReference>
<dbReference type="PANTHER" id="PTHR30632">
    <property type="entry name" value="MOLYBDATE-BINDING PERIPLASMIC PROTEIN"/>
    <property type="match status" value="1"/>
</dbReference>
<reference evidence="5 6" key="1">
    <citation type="submission" date="2018-01" db="EMBL/GenBank/DDBJ databases">
        <title>G. obscuriglobus.</title>
        <authorList>
            <person name="Franke J."/>
            <person name="Blomberg W."/>
            <person name="Selmecki A."/>
        </authorList>
    </citation>
    <scope>NUCLEOTIDE SEQUENCE [LARGE SCALE GENOMIC DNA]</scope>
    <source>
        <strain evidence="5 6">DSM 5831</strain>
    </source>
</reference>
<dbReference type="GO" id="GO:0015689">
    <property type="term" value="P:molybdate ion transport"/>
    <property type="evidence" value="ECO:0007669"/>
    <property type="project" value="InterPro"/>
</dbReference>
<evidence type="ECO:0000313" key="5">
    <source>
        <dbReference type="EMBL" id="AWM36664.1"/>
    </source>
</evidence>
<keyword evidence="6" id="KW-1185">Reference proteome</keyword>
<accession>A0A2Z3H4Y2</accession>
<dbReference type="SUPFAM" id="SSF53850">
    <property type="entry name" value="Periplasmic binding protein-like II"/>
    <property type="match status" value="1"/>
</dbReference>
<dbReference type="AlphaFoldDB" id="A0A2Z3H4Y2"/>
<organism evidence="5 6">
    <name type="scientific">Gemmata obscuriglobus</name>
    <dbReference type="NCBI Taxonomy" id="114"/>
    <lineage>
        <taxon>Bacteria</taxon>
        <taxon>Pseudomonadati</taxon>
        <taxon>Planctomycetota</taxon>
        <taxon>Planctomycetia</taxon>
        <taxon>Gemmatales</taxon>
        <taxon>Gemmataceae</taxon>
        <taxon>Gemmata</taxon>
    </lineage>
</organism>
<dbReference type="Pfam" id="PF13531">
    <property type="entry name" value="SBP_bac_11"/>
    <property type="match status" value="1"/>
</dbReference>
<evidence type="ECO:0000256" key="2">
    <source>
        <dbReference type="ARBA" id="ARBA00022723"/>
    </source>
</evidence>
<dbReference type="KEGG" id="gog:C1280_06275"/>
<dbReference type="OrthoDB" id="249482at2"/>
<keyword evidence="4" id="KW-1133">Transmembrane helix</keyword>
<dbReference type="InterPro" id="IPR005950">
    <property type="entry name" value="ModA"/>
</dbReference>
<feature type="transmembrane region" description="Helical" evidence="4">
    <location>
        <begin position="6"/>
        <end position="26"/>
    </location>
</feature>